<comment type="catalytic activity">
    <reaction evidence="5">
        <text>dUTP + H2O = dUMP + diphosphate + H(+)</text>
        <dbReference type="Rhea" id="RHEA:10248"/>
        <dbReference type="ChEBI" id="CHEBI:15377"/>
        <dbReference type="ChEBI" id="CHEBI:15378"/>
        <dbReference type="ChEBI" id="CHEBI:33019"/>
        <dbReference type="ChEBI" id="CHEBI:61555"/>
        <dbReference type="ChEBI" id="CHEBI:246422"/>
        <dbReference type="EC" id="3.6.1.23"/>
    </reaction>
</comment>
<evidence type="ECO:0000313" key="8">
    <source>
        <dbReference type="Proteomes" id="UP000003560"/>
    </source>
</evidence>
<dbReference type="InterPro" id="IPR033704">
    <property type="entry name" value="dUTPase_trimeric"/>
</dbReference>
<dbReference type="NCBIfam" id="NF001862">
    <property type="entry name" value="PRK00601.1"/>
    <property type="match status" value="1"/>
</dbReference>
<reference evidence="7 8" key="2">
    <citation type="submission" date="2008-10" db="EMBL/GenBank/DDBJ databases">
        <authorList>
            <person name="Fulton L."/>
            <person name="Clifton S."/>
            <person name="Fulton B."/>
            <person name="Xu J."/>
            <person name="Minx P."/>
            <person name="Pepin K.H."/>
            <person name="Johnson M."/>
            <person name="Thiruvilangam P."/>
            <person name="Bhonagiri V."/>
            <person name="Nash W.E."/>
            <person name="Mardis E.R."/>
            <person name="Wilson R.K."/>
        </authorList>
    </citation>
    <scope>NUCLEOTIDE SEQUENCE [LARGE SCALE GENOMIC DNA]</scope>
    <source>
        <strain evidence="7 8">DSM 13279</strain>
    </source>
</reference>
<dbReference type="EMBL" id="ABXJ01000128">
    <property type="protein sequence ID" value="EEA89628.1"/>
    <property type="molecule type" value="Genomic_DNA"/>
</dbReference>
<evidence type="ECO:0000259" key="6">
    <source>
        <dbReference type="Pfam" id="PF00692"/>
    </source>
</evidence>
<evidence type="ECO:0000256" key="1">
    <source>
        <dbReference type="ARBA" id="ARBA00006581"/>
    </source>
</evidence>
<dbReference type="CDD" id="cd07557">
    <property type="entry name" value="trimeric_dUTPase"/>
    <property type="match status" value="1"/>
</dbReference>
<dbReference type="EC" id="3.6.1.23" evidence="2"/>
<dbReference type="GO" id="GO:0004170">
    <property type="term" value="F:dUTP diphosphatase activity"/>
    <property type="evidence" value="ECO:0007669"/>
    <property type="project" value="UniProtKB-EC"/>
</dbReference>
<keyword evidence="3 7" id="KW-0378">Hydrolase</keyword>
<evidence type="ECO:0000313" key="7">
    <source>
        <dbReference type="EMBL" id="EEA89628.1"/>
    </source>
</evidence>
<dbReference type="HOGENOM" id="CLU_068508_1_2_11"/>
<dbReference type="PANTHER" id="PTHR11241:SF0">
    <property type="entry name" value="DEOXYURIDINE 5'-TRIPHOSPHATE NUCLEOTIDOHYDROLASE"/>
    <property type="match status" value="1"/>
</dbReference>
<dbReference type="Proteomes" id="UP000003560">
    <property type="component" value="Unassembled WGS sequence"/>
</dbReference>
<evidence type="ECO:0000256" key="2">
    <source>
        <dbReference type="ARBA" id="ARBA00012379"/>
    </source>
</evidence>
<dbReference type="SUPFAM" id="SSF51283">
    <property type="entry name" value="dUTPase-like"/>
    <property type="match status" value="1"/>
</dbReference>
<dbReference type="PANTHER" id="PTHR11241">
    <property type="entry name" value="DEOXYURIDINE 5'-TRIPHOSPHATE NUCLEOTIDOHYDROLASE"/>
    <property type="match status" value="1"/>
</dbReference>
<feature type="domain" description="dUTPase-like" evidence="6">
    <location>
        <begin position="15"/>
        <end position="143"/>
    </location>
</feature>
<dbReference type="InterPro" id="IPR008181">
    <property type="entry name" value="dUTPase"/>
</dbReference>
<dbReference type="OrthoDB" id="9809956at2"/>
<dbReference type="GeneID" id="98002251"/>
<dbReference type="eggNOG" id="COG0756">
    <property type="taxonomic scope" value="Bacteria"/>
</dbReference>
<dbReference type="Pfam" id="PF00692">
    <property type="entry name" value="dUTPase"/>
    <property type="match status" value="1"/>
</dbReference>
<dbReference type="Gene3D" id="2.70.40.10">
    <property type="match status" value="1"/>
</dbReference>
<evidence type="ECO:0000256" key="3">
    <source>
        <dbReference type="ARBA" id="ARBA00022801"/>
    </source>
</evidence>
<dbReference type="NCBIfam" id="TIGR00576">
    <property type="entry name" value="dut"/>
    <property type="match status" value="1"/>
</dbReference>
<dbReference type="GO" id="GO:0046081">
    <property type="term" value="P:dUTP catabolic process"/>
    <property type="evidence" value="ECO:0007669"/>
    <property type="project" value="InterPro"/>
</dbReference>
<dbReference type="GO" id="GO:0006226">
    <property type="term" value="P:dUMP biosynthetic process"/>
    <property type="evidence" value="ECO:0007669"/>
    <property type="project" value="InterPro"/>
</dbReference>
<evidence type="ECO:0000256" key="5">
    <source>
        <dbReference type="ARBA" id="ARBA00047686"/>
    </source>
</evidence>
<dbReference type="InterPro" id="IPR036157">
    <property type="entry name" value="dUTPase-like_sf"/>
</dbReference>
<evidence type="ECO:0000256" key="4">
    <source>
        <dbReference type="ARBA" id="ARBA00023080"/>
    </source>
</evidence>
<proteinExistence type="inferred from homology"/>
<reference evidence="7 8" key="1">
    <citation type="submission" date="2008-10" db="EMBL/GenBank/DDBJ databases">
        <title>Draft genome sequence of Collinsella stercoris (DSM 13279).</title>
        <authorList>
            <person name="Sudarsanam P."/>
            <person name="Ley R."/>
            <person name="Guruge J."/>
            <person name="Turnbaugh P.J."/>
            <person name="Mahowald M."/>
            <person name="Liep D."/>
            <person name="Gordon J."/>
        </authorList>
    </citation>
    <scope>NUCLEOTIDE SEQUENCE [LARGE SCALE GENOMIC DNA]</scope>
    <source>
        <strain evidence="7 8">DSM 13279</strain>
    </source>
</reference>
<dbReference type="InterPro" id="IPR029054">
    <property type="entry name" value="dUTPase-like"/>
</dbReference>
<comment type="similarity">
    <text evidence="1">Belongs to the dUTPase family.</text>
</comment>
<dbReference type="STRING" id="445975.COLSTE_02170"/>
<protein>
    <recommendedName>
        <fullName evidence="2">dUTP diphosphatase</fullName>
        <ecNumber evidence="2">3.6.1.23</ecNumber>
    </recommendedName>
</protein>
<name>B6GDI9_9ACTN</name>
<keyword evidence="8" id="KW-1185">Reference proteome</keyword>
<dbReference type="GO" id="GO:0000287">
    <property type="term" value="F:magnesium ion binding"/>
    <property type="evidence" value="ECO:0007669"/>
    <property type="project" value="InterPro"/>
</dbReference>
<dbReference type="RefSeq" id="WP_006721798.1">
    <property type="nucleotide sequence ID" value="NZ_CP085935.1"/>
</dbReference>
<sequence>MIGRKLNVKVADGMQVPRYAHDGDAGLDLRITETVTLEPMQRCIVGCGLSIEIPSGCVGLLFPRSGLASKQGITLAHSVGVIDSGYRGEVCAPLINLSYETVTIEAGTRVCQLVVMPYVPCELVPVEELSGTERGTDGFGSTGVV</sequence>
<accession>B6GDI9</accession>
<keyword evidence="4" id="KW-0546">Nucleotide metabolism</keyword>
<comment type="caution">
    <text evidence="7">The sequence shown here is derived from an EMBL/GenBank/DDBJ whole genome shotgun (WGS) entry which is preliminary data.</text>
</comment>
<organism evidence="7 8">
    <name type="scientific">Collinsella stercoris DSM 13279</name>
    <dbReference type="NCBI Taxonomy" id="445975"/>
    <lineage>
        <taxon>Bacteria</taxon>
        <taxon>Bacillati</taxon>
        <taxon>Actinomycetota</taxon>
        <taxon>Coriobacteriia</taxon>
        <taxon>Coriobacteriales</taxon>
        <taxon>Coriobacteriaceae</taxon>
        <taxon>Collinsella</taxon>
    </lineage>
</organism>
<gene>
    <name evidence="7" type="primary">dut</name>
    <name evidence="7" type="ORF">COLSTE_02170</name>
</gene>
<dbReference type="AlphaFoldDB" id="B6GDI9"/>